<organism evidence="3 4">
    <name type="scientific">Vibrio gelatinilyticus</name>
    <dbReference type="NCBI Taxonomy" id="2893468"/>
    <lineage>
        <taxon>Bacteria</taxon>
        <taxon>Pseudomonadati</taxon>
        <taxon>Pseudomonadota</taxon>
        <taxon>Gammaproteobacteria</taxon>
        <taxon>Vibrionales</taxon>
        <taxon>Vibrionaceae</taxon>
        <taxon>Vibrio</taxon>
    </lineage>
</organism>
<dbReference type="Gene3D" id="3.40.190.290">
    <property type="match status" value="1"/>
</dbReference>
<keyword evidence="4" id="KW-1185">Reference proteome</keyword>
<dbReference type="Pfam" id="PF03466">
    <property type="entry name" value="LysR_substrate"/>
    <property type="match status" value="1"/>
</dbReference>
<feature type="domain" description="LysR substrate-binding" evidence="2">
    <location>
        <begin position="6"/>
        <end position="201"/>
    </location>
</feature>
<gene>
    <name evidence="3" type="ORF">LNL84_13580</name>
</gene>
<dbReference type="SUPFAM" id="SSF53850">
    <property type="entry name" value="Periplasmic binding protein-like II"/>
    <property type="match status" value="1"/>
</dbReference>
<evidence type="ECO:0000313" key="3">
    <source>
        <dbReference type="EMBL" id="MCJ2377863.1"/>
    </source>
</evidence>
<sequence>MEESKQEFTGTVRIAIPSALMLSDIFKSIVIEYSIEFPNVRIEIENHHESIDLKRQGFDLQVLPDAVGVTDDSYVQFSLLHYGSNLVASPGYLESHPPCETVNDLRSHRIFTNRYNADLLSEDIPVRLKTDDLNLMHELALKGQGIAFLPQTHSKKSLDSGELVKVLPSYKFPRLSLTLIYPSAKALSKKTRAFIDLFKNKLN</sequence>
<dbReference type="InterPro" id="IPR005119">
    <property type="entry name" value="LysR_subst-bd"/>
</dbReference>
<comment type="caution">
    <text evidence="3">The sequence shown here is derived from an EMBL/GenBank/DDBJ whole genome shotgun (WGS) entry which is preliminary data.</text>
</comment>
<proteinExistence type="inferred from homology"/>
<dbReference type="EMBL" id="JAJNNZ010000011">
    <property type="protein sequence ID" value="MCJ2377863.1"/>
    <property type="molecule type" value="Genomic_DNA"/>
</dbReference>
<dbReference type="Proteomes" id="UP001139488">
    <property type="component" value="Unassembled WGS sequence"/>
</dbReference>
<dbReference type="PANTHER" id="PTHR30537">
    <property type="entry name" value="HTH-TYPE TRANSCRIPTIONAL REGULATOR"/>
    <property type="match status" value="1"/>
</dbReference>
<name>A0A9X2AZS6_9VIBR</name>
<evidence type="ECO:0000256" key="1">
    <source>
        <dbReference type="ARBA" id="ARBA00009437"/>
    </source>
</evidence>
<evidence type="ECO:0000259" key="2">
    <source>
        <dbReference type="Pfam" id="PF03466"/>
    </source>
</evidence>
<accession>A0A9X2AZS6</accession>
<comment type="similarity">
    <text evidence="1">Belongs to the LysR transcriptional regulatory family.</text>
</comment>
<dbReference type="RefSeq" id="WP_244358111.1">
    <property type="nucleotide sequence ID" value="NZ_JAJNNZ010000011.1"/>
</dbReference>
<reference evidence="3" key="1">
    <citation type="submission" date="2021-11" db="EMBL/GenBank/DDBJ databases">
        <title>Vibrio ZSDE26 sp. nov. and Vibrio ZSDZ34 sp. nov., isolated from coastal seawater in Qingdao.</title>
        <authorList>
            <person name="Zhang P."/>
        </authorList>
    </citation>
    <scope>NUCLEOTIDE SEQUENCE</scope>
    <source>
        <strain evidence="3">ZSDZ34</strain>
    </source>
</reference>
<dbReference type="AlphaFoldDB" id="A0A9X2AZS6"/>
<dbReference type="PANTHER" id="PTHR30537:SF5">
    <property type="entry name" value="HTH-TYPE TRANSCRIPTIONAL ACTIVATOR TTDR-RELATED"/>
    <property type="match status" value="1"/>
</dbReference>
<protein>
    <submittedName>
        <fullName evidence="3">LysR substrate-binding domain-containing protein</fullName>
    </submittedName>
</protein>
<evidence type="ECO:0000313" key="4">
    <source>
        <dbReference type="Proteomes" id="UP001139488"/>
    </source>
</evidence>
<dbReference type="InterPro" id="IPR058163">
    <property type="entry name" value="LysR-type_TF_proteobact-type"/>
</dbReference>